<gene>
    <name evidence="2" type="ORF">I551_1602</name>
</gene>
<feature type="region of interest" description="Disordered" evidence="1">
    <location>
        <begin position="35"/>
        <end position="65"/>
    </location>
</feature>
<protein>
    <submittedName>
        <fullName evidence="2">Acyl-CoA synthetase domain protein</fullName>
        <ecNumber evidence="2">2.3.1.86</ecNumber>
    </submittedName>
</protein>
<dbReference type="Proteomes" id="UP000020681">
    <property type="component" value="Unassembled WGS sequence"/>
</dbReference>
<name>A0ABP3ALA4_MYCUL</name>
<keyword evidence="2" id="KW-0012">Acyltransferase</keyword>
<dbReference type="EMBL" id="JAOL01000083">
    <property type="protein sequence ID" value="EUA91952.1"/>
    <property type="molecule type" value="Genomic_DNA"/>
</dbReference>
<evidence type="ECO:0000313" key="3">
    <source>
        <dbReference type="Proteomes" id="UP000020681"/>
    </source>
</evidence>
<comment type="caution">
    <text evidence="2">The sequence shown here is derived from an EMBL/GenBank/DDBJ whole genome shotgun (WGS) entry which is preliminary data.</text>
</comment>
<keyword evidence="2" id="KW-0808">Transferase</keyword>
<keyword evidence="3" id="KW-1185">Reference proteome</keyword>
<reference evidence="2 3" key="1">
    <citation type="submission" date="2014-01" db="EMBL/GenBank/DDBJ databases">
        <authorList>
            <person name="Dobos K."/>
            <person name="Lenaerts A."/>
            <person name="Ordway D."/>
            <person name="DeGroote M.A."/>
            <person name="Parker T."/>
            <person name="Sizemore C."/>
            <person name="Tallon L.J."/>
            <person name="Sadzewicz L.K."/>
            <person name="Sengamalay N."/>
            <person name="Fraser C.M."/>
            <person name="Hine E."/>
            <person name="Shefchek K.A."/>
            <person name="Das S.P."/>
            <person name="Tettelin H."/>
        </authorList>
    </citation>
    <scope>NUCLEOTIDE SEQUENCE [LARGE SCALE GENOMIC DNA]</scope>
    <source>
        <strain evidence="2 3">Harvey</strain>
    </source>
</reference>
<proteinExistence type="predicted"/>
<evidence type="ECO:0000313" key="2">
    <source>
        <dbReference type="EMBL" id="EUA91952.1"/>
    </source>
</evidence>
<organism evidence="2 3">
    <name type="scientific">Mycobacterium ulcerans str. Harvey</name>
    <dbReference type="NCBI Taxonomy" id="1299332"/>
    <lineage>
        <taxon>Bacteria</taxon>
        <taxon>Bacillati</taxon>
        <taxon>Actinomycetota</taxon>
        <taxon>Actinomycetes</taxon>
        <taxon>Mycobacteriales</taxon>
        <taxon>Mycobacteriaceae</taxon>
        <taxon>Mycobacterium</taxon>
        <taxon>Mycobacterium ulcerans group</taxon>
    </lineage>
</organism>
<evidence type="ECO:0000256" key="1">
    <source>
        <dbReference type="SAM" id="MobiDB-lite"/>
    </source>
</evidence>
<accession>A0ABP3ALA4</accession>
<dbReference type="EC" id="2.3.1.86" evidence="2"/>
<dbReference type="GO" id="GO:0004321">
    <property type="term" value="F:fatty-acyl-CoA synthase activity"/>
    <property type="evidence" value="ECO:0007669"/>
    <property type="project" value="UniProtKB-EC"/>
</dbReference>
<sequence>MSDRQSHVRTRVKLTDVAARVPGLLIDAPSIMRGAVTGLLPGPSPRRRSAPCSRTGPLASGTGFS</sequence>